<protein>
    <submittedName>
        <fullName evidence="1">Uncharacterized protein</fullName>
    </submittedName>
</protein>
<dbReference type="EMBL" id="MU274911">
    <property type="protein sequence ID" value="KAI0089299.1"/>
    <property type="molecule type" value="Genomic_DNA"/>
</dbReference>
<gene>
    <name evidence="1" type="ORF">BDY19DRAFT_945098</name>
</gene>
<evidence type="ECO:0000313" key="2">
    <source>
        <dbReference type="Proteomes" id="UP001055072"/>
    </source>
</evidence>
<feature type="non-terminal residue" evidence="1">
    <location>
        <position position="159"/>
    </location>
</feature>
<evidence type="ECO:0000313" key="1">
    <source>
        <dbReference type="EMBL" id="KAI0089299.1"/>
    </source>
</evidence>
<sequence>MIKCLILSATLVIPSMRPTPLVPTSIPLSIEVSETLAAPLSSTSWRRAGCGCGCVCGSVCSGCCLFLPKCWVMKSRPVFSPPTMLVARSIPFSIDCREMPLPFFAPGVVVFTDEVEVPAGLRASRGADRAGEAAAMRARARRVEGCISRSSTKMESRRV</sequence>
<comment type="caution">
    <text evidence="1">The sequence shown here is derived from an EMBL/GenBank/DDBJ whole genome shotgun (WGS) entry which is preliminary data.</text>
</comment>
<keyword evidence="2" id="KW-1185">Reference proteome</keyword>
<organism evidence="1 2">
    <name type="scientific">Irpex rosettiformis</name>
    <dbReference type="NCBI Taxonomy" id="378272"/>
    <lineage>
        <taxon>Eukaryota</taxon>
        <taxon>Fungi</taxon>
        <taxon>Dikarya</taxon>
        <taxon>Basidiomycota</taxon>
        <taxon>Agaricomycotina</taxon>
        <taxon>Agaricomycetes</taxon>
        <taxon>Polyporales</taxon>
        <taxon>Irpicaceae</taxon>
        <taxon>Irpex</taxon>
    </lineage>
</organism>
<reference evidence="1" key="1">
    <citation type="journal article" date="2021" name="Environ. Microbiol.">
        <title>Gene family expansions and transcriptome signatures uncover fungal adaptations to wood decay.</title>
        <authorList>
            <person name="Hage H."/>
            <person name="Miyauchi S."/>
            <person name="Viragh M."/>
            <person name="Drula E."/>
            <person name="Min B."/>
            <person name="Chaduli D."/>
            <person name="Navarro D."/>
            <person name="Favel A."/>
            <person name="Norest M."/>
            <person name="Lesage-Meessen L."/>
            <person name="Balint B."/>
            <person name="Merenyi Z."/>
            <person name="de Eugenio L."/>
            <person name="Morin E."/>
            <person name="Martinez A.T."/>
            <person name="Baldrian P."/>
            <person name="Stursova M."/>
            <person name="Martinez M.J."/>
            <person name="Novotny C."/>
            <person name="Magnuson J.K."/>
            <person name="Spatafora J.W."/>
            <person name="Maurice S."/>
            <person name="Pangilinan J."/>
            <person name="Andreopoulos W."/>
            <person name="LaButti K."/>
            <person name="Hundley H."/>
            <person name="Na H."/>
            <person name="Kuo A."/>
            <person name="Barry K."/>
            <person name="Lipzen A."/>
            <person name="Henrissat B."/>
            <person name="Riley R."/>
            <person name="Ahrendt S."/>
            <person name="Nagy L.G."/>
            <person name="Grigoriev I.V."/>
            <person name="Martin F."/>
            <person name="Rosso M.N."/>
        </authorList>
    </citation>
    <scope>NUCLEOTIDE SEQUENCE</scope>
    <source>
        <strain evidence="1">CBS 384.51</strain>
    </source>
</reference>
<name>A0ACB8U4Y9_9APHY</name>
<dbReference type="Proteomes" id="UP001055072">
    <property type="component" value="Unassembled WGS sequence"/>
</dbReference>
<accession>A0ACB8U4Y9</accession>
<proteinExistence type="predicted"/>